<dbReference type="NCBIfam" id="TIGR02428">
    <property type="entry name" value="pcaJ_scoB_fam"/>
    <property type="match status" value="1"/>
</dbReference>
<sequence>MALSREQLAQRVAQELKDGYYVNLGIGIPTLVANYIPEGIEVMLQSENGLLGMGPFPTEDEVDPDLINAGKQTVTMATGAALFDSAESFAMIRGGHVDLTVLGAFEVDTQGNIASYMIPGKLIKGMGGAMDLVAGADNIIVTMTHASKQGESKLLTQCSLPLTGKGCIKKVLTDLAFIEIKDGKFHLLERAPGVSVEEIIKLTAGELVVPEHVPEMCFQSA</sequence>
<dbReference type="Proteomes" id="UP000009175">
    <property type="component" value="Chromosome"/>
</dbReference>
<comment type="similarity">
    <text evidence="1">Belongs to the 3-oxoacid CoA-transferase subunit B family.</text>
</comment>
<dbReference type="SUPFAM" id="SSF100950">
    <property type="entry name" value="NagB/RpiA/CoA transferase-like"/>
    <property type="match status" value="1"/>
</dbReference>
<dbReference type="Pfam" id="PF01144">
    <property type="entry name" value="CoA_trans"/>
    <property type="match status" value="1"/>
</dbReference>
<dbReference type="EC" id="2.8.3.8" evidence="3"/>
<evidence type="ECO:0000313" key="4">
    <source>
        <dbReference type="Proteomes" id="UP000009175"/>
    </source>
</evidence>
<dbReference type="OrthoDB" id="9778604at2"/>
<evidence type="ECO:0000256" key="1">
    <source>
        <dbReference type="ARBA" id="ARBA00007047"/>
    </source>
</evidence>
<dbReference type="InterPro" id="IPR004165">
    <property type="entry name" value="CoA_trans_fam_I"/>
</dbReference>
<reference evidence="3 4" key="1">
    <citation type="submission" date="2006-12" db="EMBL/GenBank/DDBJ databases">
        <title>Complete sequence of Shewanella amazonensis SB2B.</title>
        <authorList>
            <consortium name="US DOE Joint Genome Institute"/>
            <person name="Copeland A."/>
            <person name="Lucas S."/>
            <person name="Lapidus A."/>
            <person name="Barry K."/>
            <person name="Detter J.C."/>
            <person name="Glavina del Rio T."/>
            <person name="Hammon N."/>
            <person name="Israni S."/>
            <person name="Dalin E."/>
            <person name="Tice H."/>
            <person name="Pitluck S."/>
            <person name="Munk A.C."/>
            <person name="Brettin T."/>
            <person name="Bruce D."/>
            <person name="Han C."/>
            <person name="Tapia R."/>
            <person name="Gilna P."/>
            <person name="Schmutz J."/>
            <person name="Larimer F."/>
            <person name="Land M."/>
            <person name="Hauser L."/>
            <person name="Kyrpides N."/>
            <person name="Mikhailova N."/>
            <person name="Fredrickson J."/>
            <person name="Richardson P."/>
        </authorList>
    </citation>
    <scope>NUCLEOTIDE SEQUENCE [LARGE SCALE GENOMIC DNA]</scope>
    <source>
        <strain evidence="4">ATCC BAA-1098 / SB2B</strain>
    </source>
</reference>
<dbReference type="AlphaFoldDB" id="A1S2X3"/>
<evidence type="ECO:0000256" key="2">
    <source>
        <dbReference type="ARBA" id="ARBA00022679"/>
    </source>
</evidence>
<dbReference type="RefSeq" id="WP_011758639.1">
    <property type="nucleotide sequence ID" value="NC_008700.1"/>
</dbReference>
<keyword evidence="4" id="KW-1185">Reference proteome</keyword>
<dbReference type="PANTHER" id="PTHR13707">
    <property type="entry name" value="KETOACID-COENZYME A TRANSFERASE"/>
    <property type="match status" value="1"/>
</dbReference>
<proteinExistence type="inferred from homology"/>
<dbReference type="Gene3D" id="3.40.1080.10">
    <property type="entry name" value="Glutaconate Coenzyme A-transferase"/>
    <property type="match status" value="1"/>
</dbReference>
<dbReference type="PROSITE" id="PS01274">
    <property type="entry name" value="COA_TRANSF_2"/>
    <property type="match status" value="1"/>
</dbReference>
<gene>
    <name evidence="3" type="ordered locus">Sama_0519</name>
</gene>
<name>A1S2X3_SHEAM</name>
<dbReference type="PANTHER" id="PTHR13707:SF57">
    <property type="entry name" value="SUCCINYL-COA:3-KETOACID COENZYME A TRANSFERASE SUBUNIT B-RELATED"/>
    <property type="match status" value="1"/>
</dbReference>
<dbReference type="HOGENOM" id="CLU_019942_4_1_6"/>
<keyword evidence="2 3" id="KW-0808">Transferase</keyword>
<dbReference type="STRING" id="326297.Sama_0519"/>
<protein>
    <submittedName>
        <fullName evidence="3">Butyryl-CoA:acetate CoA transferase</fullName>
        <ecNumber evidence="3">2.8.3.8</ecNumber>
    </submittedName>
</protein>
<evidence type="ECO:0000313" key="3">
    <source>
        <dbReference type="EMBL" id="ABL98729.1"/>
    </source>
</evidence>
<dbReference type="EMBL" id="CP000507">
    <property type="protein sequence ID" value="ABL98729.1"/>
    <property type="molecule type" value="Genomic_DNA"/>
</dbReference>
<dbReference type="InterPro" id="IPR004164">
    <property type="entry name" value="CoA_transf_AS"/>
</dbReference>
<organism evidence="3 4">
    <name type="scientific">Shewanella amazonensis (strain ATCC BAA-1098 / SB2B)</name>
    <dbReference type="NCBI Taxonomy" id="326297"/>
    <lineage>
        <taxon>Bacteria</taxon>
        <taxon>Pseudomonadati</taxon>
        <taxon>Pseudomonadota</taxon>
        <taxon>Gammaproteobacteria</taxon>
        <taxon>Alteromonadales</taxon>
        <taxon>Shewanellaceae</taxon>
        <taxon>Shewanella</taxon>
    </lineage>
</organism>
<dbReference type="SMART" id="SM00882">
    <property type="entry name" value="CoA_trans"/>
    <property type="match status" value="1"/>
</dbReference>
<dbReference type="InterPro" id="IPR037171">
    <property type="entry name" value="NagB/RpiA_transferase-like"/>
</dbReference>
<accession>A1S2X3</accession>
<dbReference type="FunFam" id="3.40.1080.10:FF:000001">
    <property type="entry name" value="Succinyl-coa:3-ketoacid-coenzyme a transferase subunit b"/>
    <property type="match status" value="1"/>
</dbReference>
<dbReference type="GO" id="GO:0008775">
    <property type="term" value="F:acetate CoA-transferase activity"/>
    <property type="evidence" value="ECO:0007669"/>
    <property type="project" value="UniProtKB-EC"/>
</dbReference>
<dbReference type="KEGG" id="saz:Sama_0519"/>
<dbReference type="InterPro" id="IPR012791">
    <property type="entry name" value="3-oxoacid_CoA-transf_B"/>
</dbReference>
<dbReference type="eggNOG" id="COG2057">
    <property type="taxonomic scope" value="Bacteria"/>
</dbReference>